<dbReference type="SUPFAM" id="SSF53850">
    <property type="entry name" value="Periplasmic binding protein-like II"/>
    <property type="match status" value="1"/>
</dbReference>
<dbReference type="InterPro" id="IPR008258">
    <property type="entry name" value="Transglycosylase_SLT_dom_1"/>
</dbReference>
<dbReference type="EC" id="4.2.2.n1" evidence="8"/>
<comment type="function">
    <text evidence="8">Murein-degrading enzyme that degrades murein glycan strands and insoluble, high-molecular weight murein sacculi, with the concomitant formation of a 1,6-anhydromuramoyl product. Lytic transglycosylases (LTs) play an integral role in the metabolism of the peptidoglycan (PG) sacculus. Their lytic action creates space within the PG sacculus to allow for its expansion as well as for the insertion of various structures such as secretion systems and flagella.</text>
</comment>
<dbReference type="AlphaFoldDB" id="A0A4Z0M3K5"/>
<feature type="region of interest" description="LT domain" evidence="8">
    <location>
        <begin position="260"/>
        <end position="475"/>
    </location>
</feature>
<comment type="catalytic activity">
    <reaction evidence="8">
        <text>Exolytic cleavage of the (1-&gt;4)-beta-glycosidic linkage between N-acetylmuramic acid (MurNAc) and N-acetylglucosamine (GlcNAc) residues in peptidoglycan, from either the reducing or the non-reducing ends of the peptidoglycan chains, with concomitant formation of a 1,6-anhydrobond in the MurNAc residue.</text>
        <dbReference type="EC" id="4.2.2.n1"/>
    </reaction>
</comment>
<comment type="caution">
    <text evidence="8">Lacks conserved residue(s) required for the propagation of feature annotation.</text>
</comment>
<keyword evidence="3 8" id="KW-0732">Signal</keyword>
<keyword evidence="4 8" id="KW-0472">Membrane</keyword>
<dbReference type="InterPro" id="IPR023346">
    <property type="entry name" value="Lysozyme-like_dom_sf"/>
</dbReference>
<dbReference type="InterPro" id="IPR000189">
    <property type="entry name" value="Transglyc_AS"/>
</dbReference>
<evidence type="ECO:0000256" key="8">
    <source>
        <dbReference type="HAMAP-Rule" id="MF_02016"/>
    </source>
</evidence>
<comment type="similarity">
    <text evidence="2">Belongs to the bacterial solute-binding protein 3 family.</text>
</comment>
<evidence type="ECO:0000313" key="11">
    <source>
        <dbReference type="Proteomes" id="UP000298050"/>
    </source>
</evidence>
<dbReference type="PROSITE" id="PS00922">
    <property type="entry name" value="TRANSGLYCOSYLASE"/>
    <property type="match status" value="1"/>
</dbReference>
<comment type="similarity">
    <text evidence="8">In the N-terminal section; belongs to the bacterial solute-binding protein 3 family.</text>
</comment>
<evidence type="ECO:0000256" key="7">
    <source>
        <dbReference type="ARBA" id="ARBA00023316"/>
    </source>
</evidence>
<dbReference type="InterPro" id="IPR001638">
    <property type="entry name" value="Solute-binding_3/MltF_N"/>
</dbReference>
<evidence type="ECO:0000256" key="6">
    <source>
        <dbReference type="ARBA" id="ARBA00023239"/>
    </source>
</evidence>
<dbReference type="EMBL" id="SRLE01000006">
    <property type="protein sequence ID" value="TGD73948.1"/>
    <property type="molecule type" value="Genomic_DNA"/>
</dbReference>
<keyword evidence="5 8" id="KW-0998">Cell outer membrane</keyword>
<keyword evidence="6 8" id="KW-0456">Lyase</keyword>
<dbReference type="Pfam" id="PF01464">
    <property type="entry name" value="SLT"/>
    <property type="match status" value="1"/>
</dbReference>
<evidence type="ECO:0000256" key="4">
    <source>
        <dbReference type="ARBA" id="ARBA00023136"/>
    </source>
</evidence>
<dbReference type="InterPro" id="IPR023703">
    <property type="entry name" value="MltF"/>
</dbReference>
<comment type="similarity">
    <text evidence="1">Belongs to the transglycosylase Slt family.</text>
</comment>
<dbReference type="PANTHER" id="PTHR35936">
    <property type="entry name" value="MEMBRANE-BOUND LYTIC MUREIN TRANSGLYCOSYLASE F"/>
    <property type="match status" value="1"/>
</dbReference>
<dbReference type="OrthoDB" id="9815002at2"/>
<dbReference type="PROSITE" id="PS51257">
    <property type="entry name" value="PROKAR_LIPOPROTEIN"/>
    <property type="match status" value="1"/>
</dbReference>
<dbReference type="GO" id="GO:0009279">
    <property type="term" value="C:cell outer membrane"/>
    <property type="evidence" value="ECO:0007669"/>
    <property type="project" value="UniProtKB-SubCell"/>
</dbReference>
<dbReference type="GO" id="GO:0009253">
    <property type="term" value="P:peptidoglycan catabolic process"/>
    <property type="evidence" value="ECO:0007669"/>
    <property type="project" value="TreeGrafter"/>
</dbReference>
<sequence length="475" mass="53792">MPRVATITLLVLSCLLGACSRQDNLEQILEKGQLRVVSRNSPTTWYEDRNGSTGFEYTLASLFAEDLGVELVMVPAFSLPDIFVRLERNDADIAAAGLLLDPELAPGVPHSMPYASNQPEVIYMSGTFRPRQPEDMLGMSIVTLAGSAHNRHLEQLREEGLEGLQWREIDAADSMELLDMVNTGKAQLAVLNSSEFAVQKGLYPRLKTAFDLGPERQLVWHLRPGGDNQALLARIDAFLQRMLEEGRMQALREEQFSLGQQVAQIGSHTFTRKMRDTLPDYLELIREVAAEYKMDWQLIAAVAYQESHWNPLAQSPTGVRGMMMLTEPTAREMGVEDRLDPAESLRGGVRYLKNMIRRLPTDIGEPDRTFMALAAYNIGRAHLEDARVLTERQGGDPHIWSDVMLRLPLLENRKYYNEVRHGYARGQEAVTYVQNIRHYRSILEWEDLTSNRPAPPVHIEDYLPEVLRGVSLRSL</sequence>
<dbReference type="Gene3D" id="1.10.530.10">
    <property type="match status" value="1"/>
</dbReference>
<evidence type="ECO:0000256" key="3">
    <source>
        <dbReference type="ARBA" id="ARBA00022729"/>
    </source>
</evidence>
<comment type="domain">
    <text evidence="8">The N-terminal domain does not have lytic activity and probably modulates enzymatic activity. The C-terminal domain is the catalytic active domain.</text>
</comment>
<comment type="caution">
    <text evidence="10">The sequence shown here is derived from an EMBL/GenBank/DDBJ whole genome shotgun (WGS) entry which is preliminary data.</text>
</comment>
<keyword evidence="11" id="KW-1185">Reference proteome</keyword>
<evidence type="ECO:0000256" key="5">
    <source>
        <dbReference type="ARBA" id="ARBA00023237"/>
    </source>
</evidence>
<feature type="domain" description="Solute-binding protein family 3/N-terminal" evidence="9">
    <location>
        <begin position="33"/>
        <end position="259"/>
    </location>
</feature>
<gene>
    <name evidence="8 10" type="primary">mltF</name>
    <name evidence="10" type="ORF">E4634_07335</name>
</gene>
<proteinExistence type="inferred from homology"/>
<comment type="subcellular location">
    <subcellularLocation>
        <location evidence="8">Cell outer membrane</location>
        <topology evidence="8">Peripheral membrane protein</topology>
    </subcellularLocation>
    <text evidence="8">Attached to the inner leaflet of the outer membrane.</text>
</comment>
<dbReference type="GO" id="GO:0008933">
    <property type="term" value="F:peptidoglycan lytic transglycosylase activity"/>
    <property type="evidence" value="ECO:0007669"/>
    <property type="project" value="UniProtKB-UniRule"/>
</dbReference>
<dbReference type="NCBIfam" id="NF008112">
    <property type="entry name" value="PRK10859.1"/>
    <property type="match status" value="1"/>
</dbReference>
<evidence type="ECO:0000256" key="2">
    <source>
        <dbReference type="ARBA" id="ARBA00010333"/>
    </source>
</evidence>
<evidence type="ECO:0000313" key="10">
    <source>
        <dbReference type="EMBL" id="TGD73948.1"/>
    </source>
</evidence>
<dbReference type="CDD" id="cd13403">
    <property type="entry name" value="MLTF-like"/>
    <property type="match status" value="1"/>
</dbReference>
<dbReference type="CDD" id="cd01009">
    <property type="entry name" value="PBP2_YfhD_N"/>
    <property type="match status" value="1"/>
</dbReference>
<dbReference type="RefSeq" id="WP_135442342.1">
    <property type="nucleotide sequence ID" value="NZ_SRLE01000006.1"/>
</dbReference>
<dbReference type="SUPFAM" id="SSF53955">
    <property type="entry name" value="Lysozyme-like"/>
    <property type="match status" value="1"/>
</dbReference>
<reference evidence="10 11" key="1">
    <citation type="submission" date="2019-04" db="EMBL/GenBank/DDBJ databases">
        <title>Taxonomy of novel Haliea sp. from mangrove soil of West Coast of India.</title>
        <authorList>
            <person name="Verma A."/>
            <person name="Kumar P."/>
            <person name="Krishnamurthi S."/>
        </authorList>
    </citation>
    <scope>NUCLEOTIDE SEQUENCE [LARGE SCALE GENOMIC DNA]</scope>
    <source>
        <strain evidence="10 11">SAOS-164</strain>
    </source>
</reference>
<dbReference type="Gene3D" id="3.40.190.10">
    <property type="entry name" value="Periplasmic binding protein-like II"/>
    <property type="match status" value="2"/>
</dbReference>
<dbReference type="GO" id="GO:0071555">
    <property type="term" value="P:cell wall organization"/>
    <property type="evidence" value="ECO:0007669"/>
    <property type="project" value="UniProtKB-KW"/>
</dbReference>
<organism evidence="10 11">
    <name type="scientific">Mangrovimicrobium sediminis</name>
    <dbReference type="NCBI Taxonomy" id="2562682"/>
    <lineage>
        <taxon>Bacteria</taxon>
        <taxon>Pseudomonadati</taxon>
        <taxon>Pseudomonadota</taxon>
        <taxon>Gammaproteobacteria</taxon>
        <taxon>Cellvibrionales</taxon>
        <taxon>Halieaceae</taxon>
        <taxon>Mangrovimicrobium</taxon>
    </lineage>
</organism>
<evidence type="ECO:0000259" key="9">
    <source>
        <dbReference type="SMART" id="SM00062"/>
    </source>
</evidence>
<dbReference type="HAMAP" id="MF_02016">
    <property type="entry name" value="MltF"/>
    <property type="match status" value="1"/>
</dbReference>
<dbReference type="PANTHER" id="PTHR35936:SF32">
    <property type="entry name" value="MEMBRANE-BOUND LYTIC MUREIN TRANSGLYCOSYLASE F"/>
    <property type="match status" value="1"/>
</dbReference>
<name>A0A4Z0M3K5_9GAMM</name>
<comment type="similarity">
    <text evidence="8">In the C-terminal section; belongs to the transglycosylase Slt family.</text>
</comment>
<dbReference type="SMART" id="SM00062">
    <property type="entry name" value="PBPb"/>
    <property type="match status" value="1"/>
</dbReference>
<feature type="active site" evidence="8">
    <location>
        <position position="306"/>
    </location>
</feature>
<keyword evidence="7 8" id="KW-0961">Cell wall biogenesis/degradation</keyword>
<protein>
    <recommendedName>
        <fullName evidence="8">Membrane-bound lytic murein transglycosylase F</fullName>
        <ecNumber evidence="8">4.2.2.n1</ecNumber>
    </recommendedName>
    <alternativeName>
        <fullName evidence="8">Murein lyase F</fullName>
    </alternativeName>
</protein>
<evidence type="ECO:0000256" key="1">
    <source>
        <dbReference type="ARBA" id="ARBA00007734"/>
    </source>
</evidence>
<dbReference type="Pfam" id="PF00497">
    <property type="entry name" value="SBP_bac_3"/>
    <property type="match status" value="1"/>
</dbReference>
<dbReference type="GO" id="GO:0016998">
    <property type="term" value="P:cell wall macromolecule catabolic process"/>
    <property type="evidence" value="ECO:0007669"/>
    <property type="project" value="UniProtKB-UniRule"/>
</dbReference>
<accession>A0A4Z0M3K5</accession>
<dbReference type="Proteomes" id="UP000298050">
    <property type="component" value="Unassembled WGS sequence"/>
</dbReference>